<dbReference type="eggNOG" id="COG2186">
    <property type="taxonomic scope" value="Bacteria"/>
</dbReference>
<dbReference type="GO" id="GO:0003700">
    <property type="term" value="F:DNA-binding transcription factor activity"/>
    <property type="evidence" value="ECO:0007669"/>
    <property type="project" value="InterPro"/>
</dbReference>
<protein>
    <submittedName>
        <fullName evidence="5">Regulatory protein GntR HTH</fullName>
    </submittedName>
</protein>
<gene>
    <name evidence="5" type="ORF">Theth_1759</name>
</gene>
<dbReference type="InterPro" id="IPR000524">
    <property type="entry name" value="Tscrpt_reg_HTH_GntR"/>
</dbReference>
<keyword evidence="2" id="KW-0238">DNA-binding</keyword>
<dbReference type="Pfam" id="PF00392">
    <property type="entry name" value="GntR"/>
    <property type="match status" value="1"/>
</dbReference>
<sequence>MKSKQVIEELKKMILTENMKIGDKLPNERTLAEKFGVSRIIIREAISYLKACGIIKSKHGSGNYIVKVPSLNENLGNGSLDYDIDELVDARQMLEMMIAQRFFSNFSYDMVQDMVSAVHGMETNFKKGDLVQVIEHDVRFHKIYSQGCSNLIISSFLNQLVDYMKTKVWLHLKKDYLWDKSYQERSLAIHKRIVESISKQNLEALLEALKEHYDNIRKYLEL</sequence>
<dbReference type="PATRIC" id="fig|688269.3.peg.1812"/>
<dbReference type="Gene3D" id="1.20.120.530">
    <property type="entry name" value="GntR ligand-binding domain-like"/>
    <property type="match status" value="1"/>
</dbReference>
<keyword evidence="1" id="KW-0805">Transcription regulation</keyword>
<accession>F7YVX7</accession>
<dbReference type="Gene3D" id="1.10.10.10">
    <property type="entry name" value="Winged helix-like DNA-binding domain superfamily/Winged helix DNA-binding domain"/>
    <property type="match status" value="1"/>
</dbReference>
<dbReference type="InterPro" id="IPR036390">
    <property type="entry name" value="WH_DNA-bd_sf"/>
</dbReference>
<dbReference type="HOGENOM" id="CLU_017584_9_1_0"/>
<dbReference type="CDD" id="cd07377">
    <property type="entry name" value="WHTH_GntR"/>
    <property type="match status" value="1"/>
</dbReference>
<name>F7YVX7_9THEM</name>
<dbReference type="AlphaFoldDB" id="F7YVX7"/>
<dbReference type="SUPFAM" id="SSF48008">
    <property type="entry name" value="GntR ligand-binding domain-like"/>
    <property type="match status" value="1"/>
</dbReference>
<proteinExistence type="predicted"/>
<dbReference type="PANTHER" id="PTHR43537:SF5">
    <property type="entry name" value="UXU OPERON TRANSCRIPTIONAL REGULATOR"/>
    <property type="match status" value="1"/>
</dbReference>
<evidence type="ECO:0000259" key="4">
    <source>
        <dbReference type="PROSITE" id="PS50949"/>
    </source>
</evidence>
<dbReference type="Proteomes" id="UP000006804">
    <property type="component" value="Chromosome"/>
</dbReference>
<dbReference type="EMBL" id="CP002351">
    <property type="protein sequence ID" value="AEH51803.1"/>
    <property type="molecule type" value="Genomic_DNA"/>
</dbReference>
<dbReference type="GO" id="GO:0003677">
    <property type="term" value="F:DNA binding"/>
    <property type="evidence" value="ECO:0007669"/>
    <property type="project" value="UniProtKB-KW"/>
</dbReference>
<dbReference type="InterPro" id="IPR011711">
    <property type="entry name" value="GntR_C"/>
</dbReference>
<evidence type="ECO:0000256" key="2">
    <source>
        <dbReference type="ARBA" id="ARBA00023125"/>
    </source>
</evidence>
<keyword evidence="6" id="KW-1185">Reference proteome</keyword>
<dbReference type="PROSITE" id="PS50949">
    <property type="entry name" value="HTH_GNTR"/>
    <property type="match status" value="1"/>
</dbReference>
<organism evidence="5 6">
    <name type="scientific">Pseudothermotoga thermarum DSM 5069</name>
    <dbReference type="NCBI Taxonomy" id="688269"/>
    <lineage>
        <taxon>Bacteria</taxon>
        <taxon>Thermotogati</taxon>
        <taxon>Thermotogota</taxon>
        <taxon>Thermotogae</taxon>
        <taxon>Thermotogales</taxon>
        <taxon>Thermotogaceae</taxon>
        <taxon>Pseudothermotoga</taxon>
    </lineage>
</organism>
<dbReference type="Pfam" id="PF07729">
    <property type="entry name" value="FCD"/>
    <property type="match status" value="1"/>
</dbReference>
<dbReference type="SMART" id="SM00895">
    <property type="entry name" value="FCD"/>
    <property type="match status" value="1"/>
</dbReference>
<dbReference type="KEGG" id="tta:Theth_1759"/>
<dbReference type="RefSeq" id="WP_013933011.1">
    <property type="nucleotide sequence ID" value="NC_015707.1"/>
</dbReference>
<dbReference type="PRINTS" id="PR00035">
    <property type="entry name" value="HTHGNTR"/>
</dbReference>
<reference evidence="5 6" key="1">
    <citation type="submission" date="2010-11" db="EMBL/GenBank/DDBJ databases">
        <title>The complete genome of Thermotoga thermarum DSM 5069.</title>
        <authorList>
            <consortium name="US DOE Joint Genome Institute (JGI-PGF)"/>
            <person name="Lucas S."/>
            <person name="Copeland A."/>
            <person name="Lapidus A."/>
            <person name="Bruce D."/>
            <person name="Goodwin L."/>
            <person name="Pitluck S."/>
            <person name="Kyrpides N."/>
            <person name="Mavromatis K."/>
            <person name="Ivanova N."/>
            <person name="Zeytun A."/>
            <person name="Brettin T."/>
            <person name="Detter J.C."/>
            <person name="Tapia R."/>
            <person name="Han C."/>
            <person name="Land M."/>
            <person name="Hauser L."/>
            <person name="Markowitz V."/>
            <person name="Cheng J.-F."/>
            <person name="Hugenholtz P."/>
            <person name="Woyke T."/>
            <person name="Wu D."/>
            <person name="Spring S."/>
            <person name="Schroeder M."/>
            <person name="Brambilla E."/>
            <person name="Klenk H.-P."/>
            <person name="Eisen J.A."/>
        </authorList>
    </citation>
    <scope>NUCLEOTIDE SEQUENCE [LARGE SCALE GENOMIC DNA]</scope>
    <source>
        <strain evidence="5 6">DSM 5069</strain>
    </source>
</reference>
<dbReference type="SUPFAM" id="SSF46785">
    <property type="entry name" value="Winged helix' DNA-binding domain"/>
    <property type="match status" value="1"/>
</dbReference>
<evidence type="ECO:0000313" key="5">
    <source>
        <dbReference type="EMBL" id="AEH51803.1"/>
    </source>
</evidence>
<evidence type="ECO:0000256" key="3">
    <source>
        <dbReference type="ARBA" id="ARBA00023163"/>
    </source>
</evidence>
<feature type="domain" description="HTH gntR-type" evidence="4">
    <location>
        <begin position="1"/>
        <end position="68"/>
    </location>
</feature>
<dbReference type="STRING" id="688269.Theth_1759"/>
<dbReference type="InterPro" id="IPR036388">
    <property type="entry name" value="WH-like_DNA-bd_sf"/>
</dbReference>
<dbReference type="PANTHER" id="PTHR43537">
    <property type="entry name" value="TRANSCRIPTIONAL REGULATOR, GNTR FAMILY"/>
    <property type="match status" value="1"/>
</dbReference>
<evidence type="ECO:0000256" key="1">
    <source>
        <dbReference type="ARBA" id="ARBA00023015"/>
    </source>
</evidence>
<evidence type="ECO:0000313" key="6">
    <source>
        <dbReference type="Proteomes" id="UP000006804"/>
    </source>
</evidence>
<dbReference type="InterPro" id="IPR008920">
    <property type="entry name" value="TF_FadR/GntR_C"/>
</dbReference>
<keyword evidence="3" id="KW-0804">Transcription</keyword>
<dbReference type="SMART" id="SM00345">
    <property type="entry name" value="HTH_GNTR"/>
    <property type="match status" value="1"/>
</dbReference>